<gene>
    <name evidence="1" type="ORF">APG09_01548</name>
</gene>
<name>A0A150JEZ3_9EURY</name>
<accession>A0A150JEZ3</accession>
<dbReference type="EMBL" id="LNJE01000032">
    <property type="protein sequence ID" value="KYC55819.1"/>
    <property type="molecule type" value="Genomic_DNA"/>
</dbReference>
<dbReference type="NCBIfam" id="NF038065">
    <property type="entry name" value="Pr6Pr"/>
    <property type="match status" value="1"/>
</dbReference>
<organism evidence="1">
    <name type="scientific">Candidatus Methanofastidiosum methylothiophilum</name>
    <dbReference type="NCBI Taxonomy" id="1705564"/>
    <lineage>
        <taxon>Archaea</taxon>
        <taxon>Methanobacteriati</taxon>
        <taxon>Methanobacteriota</taxon>
        <taxon>Stenosarchaea group</taxon>
        <taxon>Candidatus Methanofastidiosia</taxon>
        <taxon>Candidatus Methanofastidiosales</taxon>
        <taxon>Candidatus Methanofastidiosaceae</taxon>
        <taxon>Candidatus Methanofastidiosum</taxon>
    </lineage>
</organism>
<proteinExistence type="predicted"/>
<evidence type="ECO:0000313" key="1">
    <source>
        <dbReference type="EMBL" id="KYC55819.1"/>
    </source>
</evidence>
<protein>
    <submittedName>
        <fullName evidence="1">Uncharacterized protein</fullName>
    </submittedName>
</protein>
<sequence>MKKSLYSLFRTIIEIILFLVSGVAIFVEFFSSSSVENGLQLLSFYTMQTNIMVFICMGFLVYCSLFKKKRTKASYFFIGGIAIWIMITGVLYHIFLSSIHNPSGIKSITNVLLHYVVPWSMVGYFVVFYDKRYINWIFPLLWTSYPIVYLIISLIRGKIQGFYPYWFINPTAEYPAGIGSMLNVFWFSCAITVCFVVAGYILLALRYFLSRNIRL</sequence>
<reference evidence="1" key="1">
    <citation type="journal article" date="2016" name="ISME J.">
        <title>Chasing the elusive Euryarchaeota class WSA2: genomes reveal a uniquely fastidious methyl-reducing methanogen.</title>
        <authorList>
            <person name="Nobu M.K."/>
            <person name="Narihiro T."/>
            <person name="Kuroda K."/>
            <person name="Mei R."/>
            <person name="Liu W.T."/>
        </authorList>
    </citation>
    <scope>NUCLEOTIDE SEQUENCE [LARGE SCALE GENOMIC DNA]</scope>
    <source>
        <strain evidence="1">ADurb1213_Bin02801</strain>
    </source>
</reference>
<dbReference type="InterPro" id="IPR049713">
    <property type="entry name" value="Pr6Pr-like"/>
</dbReference>
<accession>A0A150JDM8</accession>
<dbReference type="AlphaFoldDB" id="A0A150JEZ3"/>
<comment type="caution">
    <text evidence="1">The sequence shown here is derived from an EMBL/GenBank/DDBJ whole genome shotgun (WGS) entry which is preliminary data.</text>
</comment>